<comment type="caution">
    <text evidence="1">The sequence shown here is derived from an EMBL/GenBank/DDBJ whole genome shotgun (WGS) entry which is preliminary data.</text>
</comment>
<organism evidence="1 2">
    <name type="scientific">Shewanella sairae</name>
    <dbReference type="NCBI Taxonomy" id="190310"/>
    <lineage>
        <taxon>Bacteria</taxon>
        <taxon>Pseudomonadati</taxon>
        <taxon>Pseudomonadota</taxon>
        <taxon>Gammaproteobacteria</taxon>
        <taxon>Alteromonadales</taxon>
        <taxon>Shewanellaceae</taxon>
        <taxon>Shewanella</taxon>
    </lineage>
</organism>
<accession>A0ABQ4PRP3</accession>
<dbReference type="EMBL" id="BPEY01000184">
    <property type="protein sequence ID" value="GIU52432.1"/>
    <property type="molecule type" value="Genomic_DNA"/>
</dbReference>
<sequence length="92" mass="10541">MTATVYVVEKNERDLLIFHQKTCWYAGDRVVGARASYTAGAAFKILRRNYPELAPCRECCAGLAKGFYAVAFYPVPIVFNLEDWLQKRKQCE</sequence>
<protein>
    <submittedName>
        <fullName evidence="1">Uncharacterized protein</fullName>
    </submittedName>
</protein>
<gene>
    <name evidence="1" type="ORF">TUM4438_45150</name>
</gene>
<dbReference type="RefSeq" id="WP_220783486.1">
    <property type="nucleotide sequence ID" value="NZ_BPEY01000184.1"/>
</dbReference>
<dbReference type="Proteomes" id="UP000887104">
    <property type="component" value="Unassembled WGS sequence"/>
</dbReference>
<name>A0ABQ4PRP3_9GAMM</name>
<evidence type="ECO:0000313" key="1">
    <source>
        <dbReference type="EMBL" id="GIU52432.1"/>
    </source>
</evidence>
<proteinExistence type="predicted"/>
<evidence type="ECO:0000313" key="2">
    <source>
        <dbReference type="Proteomes" id="UP000887104"/>
    </source>
</evidence>
<reference evidence="1" key="1">
    <citation type="submission" date="2021-05" db="EMBL/GenBank/DDBJ databases">
        <title>Molecular characterization for Shewanella algae harboring chromosomal blaOXA-55-like strains isolated from clinical and environment sample.</title>
        <authorList>
            <person name="Ohama Y."/>
            <person name="Aoki K."/>
            <person name="Harada S."/>
            <person name="Moriya K."/>
            <person name="Ishii Y."/>
            <person name="Tateda K."/>
        </authorList>
    </citation>
    <scope>NUCLEOTIDE SEQUENCE</scope>
    <source>
        <strain evidence="1">JCM 11563</strain>
    </source>
</reference>
<keyword evidence="2" id="KW-1185">Reference proteome</keyword>